<dbReference type="NCBIfam" id="NF040521">
    <property type="entry name" value="C45_proenzyme"/>
    <property type="match status" value="1"/>
</dbReference>
<dbReference type="STRING" id="2282107.A0A286U5Z7"/>
<dbReference type="InterPro" id="IPR005079">
    <property type="entry name" value="Peptidase_C45_hydrolase"/>
</dbReference>
<name>A0A286U5Z7_9AGAM</name>
<protein>
    <submittedName>
        <fullName evidence="2">Acyl-:6-aminopenicillanic-acid</fullName>
    </submittedName>
</protein>
<dbReference type="InterPro" id="IPR047801">
    <property type="entry name" value="Peptidase_C45"/>
</dbReference>
<dbReference type="InterPro" id="IPR047794">
    <property type="entry name" value="C45_proenzyme-like"/>
</dbReference>
<dbReference type="InParanoid" id="A0A286U5Z7"/>
<proteinExistence type="predicted"/>
<evidence type="ECO:0000259" key="1">
    <source>
        <dbReference type="Pfam" id="PF03417"/>
    </source>
</evidence>
<keyword evidence="3" id="KW-1185">Reference proteome</keyword>
<reference evidence="2 3" key="1">
    <citation type="journal article" date="2017" name="Mol. Ecol.">
        <title>Comparative and population genomic landscape of Phellinus noxius: A hypervariable fungus causing root rot in trees.</title>
        <authorList>
            <person name="Chung C.L."/>
            <person name="Lee T.J."/>
            <person name="Akiba M."/>
            <person name="Lee H.H."/>
            <person name="Kuo T.H."/>
            <person name="Liu D."/>
            <person name="Ke H.M."/>
            <person name="Yokoi T."/>
            <person name="Roa M.B."/>
            <person name="Lu M.J."/>
            <person name="Chang Y.Y."/>
            <person name="Ann P.J."/>
            <person name="Tsai J.N."/>
            <person name="Chen C.Y."/>
            <person name="Tzean S.S."/>
            <person name="Ota Y."/>
            <person name="Hattori T."/>
            <person name="Sahashi N."/>
            <person name="Liou R.F."/>
            <person name="Kikuchi T."/>
            <person name="Tsai I.J."/>
        </authorList>
    </citation>
    <scope>NUCLEOTIDE SEQUENCE [LARGE SCALE GENOMIC DNA]</scope>
    <source>
        <strain evidence="2 3">FFPRI411160</strain>
    </source>
</reference>
<feature type="domain" description="Peptidase C45 hydrolase" evidence="1">
    <location>
        <begin position="140"/>
        <end position="322"/>
    </location>
</feature>
<dbReference type="Gene3D" id="1.10.10.2120">
    <property type="match status" value="1"/>
</dbReference>
<dbReference type="EMBL" id="NBII01000011">
    <property type="protein sequence ID" value="PAV15006.1"/>
    <property type="molecule type" value="Genomic_DNA"/>
</dbReference>
<dbReference type="AlphaFoldDB" id="A0A286U5Z7"/>
<gene>
    <name evidence="2" type="ORF">PNOK_0955900</name>
</gene>
<dbReference type="Pfam" id="PF03417">
    <property type="entry name" value="AAT"/>
    <property type="match status" value="1"/>
</dbReference>
<dbReference type="PANTHER" id="PTHR34180">
    <property type="entry name" value="PEPTIDASE C45"/>
    <property type="match status" value="1"/>
</dbReference>
<sequence>METQSALGIPRIELKGTPFEIGFQHGKLLRSRILSQLNIYKSIFASPTLSNLTWEQALKVAEDYQESIKCLVPDLYAELEGIAAGAQRKLDEVSGDDNIEDYDISLLDIIALNARSEIALGGIGDGCTSLSWAIDDDGERRQILAQNWDWTKDVGKNLVLVSIERPGKPKIWMVTEPGIIGKIGFNSSSVGVCLNAIRARSVSTSLLPIHLLLRIFLEFTSVAEAITELERLGGPGSSQHILIADATTSRGLEISPKGNSYIEPDVNGVIVHTNHFIQNKYVEEVPWLTGSVPRLDRIKELLGELLLQRSQNSYGSTKDGKDMGCDVSASLLRNTIFSDRQGRPQSICCCMDEEEEGSTRPVCTLFNIIMTFIPNKAPKAEVLFGKPGEVEASNAINLPWL</sequence>
<dbReference type="Proteomes" id="UP000217199">
    <property type="component" value="Unassembled WGS sequence"/>
</dbReference>
<dbReference type="PANTHER" id="PTHR34180:SF1">
    <property type="entry name" value="BETA-ALANYL-DOPAMINE_CARCININE HYDROLASE"/>
    <property type="match status" value="1"/>
</dbReference>
<dbReference type="Gene3D" id="3.60.60.10">
    <property type="entry name" value="Penicillin V Acylase, Chain A"/>
    <property type="match status" value="1"/>
</dbReference>
<organism evidence="2 3">
    <name type="scientific">Pyrrhoderma noxium</name>
    <dbReference type="NCBI Taxonomy" id="2282107"/>
    <lineage>
        <taxon>Eukaryota</taxon>
        <taxon>Fungi</taxon>
        <taxon>Dikarya</taxon>
        <taxon>Basidiomycota</taxon>
        <taxon>Agaricomycotina</taxon>
        <taxon>Agaricomycetes</taxon>
        <taxon>Hymenochaetales</taxon>
        <taxon>Hymenochaetaceae</taxon>
        <taxon>Pyrrhoderma</taxon>
    </lineage>
</organism>
<accession>A0A286U5Z7</accession>
<evidence type="ECO:0000313" key="2">
    <source>
        <dbReference type="EMBL" id="PAV15006.1"/>
    </source>
</evidence>
<comment type="caution">
    <text evidence="2">The sequence shown here is derived from an EMBL/GenBank/DDBJ whole genome shotgun (WGS) entry which is preliminary data.</text>
</comment>
<dbReference type="OrthoDB" id="189997at2759"/>
<evidence type="ECO:0000313" key="3">
    <source>
        <dbReference type="Proteomes" id="UP000217199"/>
    </source>
</evidence>